<dbReference type="PROSITE" id="PS50893">
    <property type="entry name" value="ABC_TRANSPORTER_2"/>
    <property type="match status" value="1"/>
</dbReference>
<dbReference type="InterPro" id="IPR043926">
    <property type="entry name" value="ABCG_dom"/>
</dbReference>
<proteinExistence type="inferred from homology"/>
<keyword evidence="7" id="KW-0067">ATP-binding</keyword>
<feature type="transmembrane region" description="Helical" evidence="10">
    <location>
        <begin position="733"/>
        <end position="752"/>
    </location>
</feature>
<keyword evidence="3" id="KW-0813">Transport</keyword>
<evidence type="ECO:0000313" key="13">
    <source>
        <dbReference type="Proteomes" id="UP001604277"/>
    </source>
</evidence>
<feature type="transmembrane region" description="Helical" evidence="10">
    <location>
        <begin position="6"/>
        <end position="31"/>
    </location>
</feature>
<dbReference type="Pfam" id="PF00005">
    <property type="entry name" value="ABC_tran"/>
    <property type="match status" value="1"/>
</dbReference>
<feature type="transmembrane region" description="Helical" evidence="10">
    <location>
        <begin position="559"/>
        <end position="577"/>
    </location>
</feature>
<comment type="similarity">
    <text evidence="2">Belongs to the ABC transporter superfamily. ABCG family. PDR (TC 3.A.1.205) subfamily.</text>
</comment>
<dbReference type="InterPro" id="IPR034003">
    <property type="entry name" value="ABCG_PDR_2"/>
</dbReference>
<feature type="transmembrane region" description="Helical" evidence="10">
    <location>
        <begin position="702"/>
        <end position="721"/>
    </location>
</feature>
<name>A0ABD1X108_9LAMI</name>
<feature type="transmembrane region" description="Helical" evidence="10">
    <location>
        <begin position="137"/>
        <end position="159"/>
    </location>
</feature>
<evidence type="ECO:0000259" key="11">
    <source>
        <dbReference type="PROSITE" id="PS50893"/>
    </source>
</evidence>
<dbReference type="CDD" id="cd03232">
    <property type="entry name" value="ABCG_PDR_domain2"/>
    <property type="match status" value="1"/>
</dbReference>
<evidence type="ECO:0000256" key="5">
    <source>
        <dbReference type="ARBA" id="ARBA00022737"/>
    </source>
</evidence>
<feature type="domain" description="ABC transporter" evidence="11">
    <location>
        <begin position="213"/>
        <end position="465"/>
    </location>
</feature>
<dbReference type="FunFam" id="3.40.50.300:FF:000059">
    <property type="entry name" value="ABC transporter G family member 40"/>
    <property type="match status" value="1"/>
</dbReference>
<gene>
    <name evidence="12" type="ORF">Fot_00369</name>
</gene>
<dbReference type="InterPro" id="IPR027417">
    <property type="entry name" value="P-loop_NTPase"/>
</dbReference>
<evidence type="ECO:0000256" key="1">
    <source>
        <dbReference type="ARBA" id="ARBA00004141"/>
    </source>
</evidence>
<dbReference type="Pfam" id="PF01061">
    <property type="entry name" value="ABC2_membrane"/>
    <property type="match status" value="2"/>
</dbReference>
<keyword evidence="8 10" id="KW-1133">Transmembrane helix</keyword>
<evidence type="ECO:0000256" key="8">
    <source>
        <dbReference type="ARBA" id="ARBA00022989"/>
    </source>
</evidence>
<evidence type="ECO:0000256" key="10">
    <source>
        <dbReference type="SAM" id="Phobius"/>
    </source>
</evidence>
<feature type="transmembrane region" description="Helical" evidence="10">
    <location>
        <begin position="637"/>
        <end position="660"/>
    </location>
</feature>
<dbReference type="InterPro" id="IPR013581">
    <property type="entry name" value="PDR_assoc"/>
</dbReference>
<dbReference type="GO" id="GO:0016020">
    <property type="term" value="C:membrane"/>
    <property type="evidence" value="ECO:0007669"/>
    <property type="project" value="UniProtKB-SubCell"/>
</dbReference>
<evidence type="ECO:0000256" key="7">
    <source>
        <dbReference type="ARBA" id="ARBA00022840"/>
    </source>
</evidence>
<keyword evidence="5" id="KW-0677">Repeat</keyword>
<dbReference type="PANTHER" id="PTHR48040">
    <property type="entry name" value="PLEIOTROPIC DRUG RESISTANCE PROTEIN 1-LIKE ISOFORM X1"/>
    <property type="match status" value="1"/>
</dbReference>
<dbReference type="Proteomes" id="UP001604277">
    <property type="component" value="Unassembled WGS sequence"/>
</dbReference>
<keyword evidence="9 10" id="KW-0472">Membrane</keyword>
<dbReference type="InterPro" id="IPR003439">
    <property type="entry name" value="ABC_transporter-like_ATP-bd"/>
</dbReference>
<keyword evidence="13" id="KW-1185">Reference proteome</keyword>
<dbReference type="InterPro" id="IPR003593">
    <property type="entry name" value="AAA+_ATPase"/>
</dbReference>
<evidence type="ECO:0000256" key="6">
    <source>
        <dbReference type="ARBA" id="ARBA00022741"/>
    </source>
</evidence>
<feature type="transmembrane region" description="Helical" evidence="10">
    <location>
        <begin position="672"/>
        <end position="696"/>
    </location>
</feature>
<dbReference type="AlphaFoldDB" id="A0ABD1X108"/>
<sequence length="814" mass="92385">MESSIWIVLTYYTIGFAPAASRFFCQLLAFFALHQMALSLFRFIAALGRTQVVASTLGTFTLLMVFVLGGFIVAKDDIEPWMIWGYYISPMMYGQNAIAINEFLDKRWSTPNTDPRFPEPTVGKVLLKSRGMFSDDYMYWICVLALFGFSLLEILNLLILDEDKKPKKKTNPYSTPVAEGINMSVRNKSEGKKSEDNGSSRRGMVLPFTPLSMAFDHVNYYVDMPTEMKRQGIEETRLQLLRDVSGAFRPGILTALVGVSGAGKTTLMDVLAGRKTGGYIEGSISISGYPKNQSTFARISGYCEQNDIHSPHVTVYESILYSAWLRLSPDVTKETRKMFVEEVMELVELNTLRDALVGLPGVDGLSTEQRKRLTIAVELVANPSIIFMDEPTSGLDARAAAIVMRTVRNTVNTGRTVVCTIHQPSIDIFEAFDELLLMKRGGQVIYAGPLGHHSSQLIEYFQSVPGVSKIKEAYNPATWMLEISTPAVEAQLDVDFTEIYVNSDLYRRNQELINLLSIPAPGSQDLYFPTKYAQSFISQCKACFWKQHLSYWRHSQYNAIRFFMTTVIGFIFGVIFWKKGEKMSKQQDLMNLLGAMYAAVMFLGGTNTSSVQSVVAVERTVFYREKAAGMYSALPYAFAQVAIETIYVAIQTFIYSLLLYSMIGFHWRADKFFWFYFYVFMCFVYFTLYGMMLVALTPSYPIAAIVMSFFLSFWNLFSGFLIPRTQIPIWWRWYYWGSPVAWTLYGLFTSQVGDKTESVQVPGLGDIPLKEYLQEFLGFKYDFLGAVAAAHVGWSVLFCIVFAYGIKYLNFQRR</sequence>
<accession>A0ABD1X108</accession>
<comment type="caution">
    <text evidence="12">The sequence shown here is derived from an EMBL/GenBank/DDBJ whole genome shotgun (WGS) entry which is preliminary data.</text>
</comment>
<evidence type="ECO:0000313" key="12">
    <source>
        <dbReference type="EMBL" id="KAL2555630.1"/>
    </source>
</evidence>
<keyword evidence="6" id="KW-0547">Nucleotide-binding</keyword>
<dbReference type="EMBL" id="JBFOLJ010000001">
    <property type="protein sequence ID" value="KAL2555630.1"/>
    <property type="molecule type" value="Genomic_DNA"/>
</dbReference>
<feature type="transmembrane region" description="Helical" evidence="10">
    <location>
        <begin position="783"/>
        <end position="806"/>
    </location>
</feature>
<comment type="subcellular location">
    <subcellularLocation>
        <location evidence="1">Membrane</location>
        <topology evidence="1">Multi-pass membrane protein</topology>
    </subcellularLocation>
</comment>
<evidence type="ECO:0000256" key="9">
    <source>
        <dbReference type="ARBA" id="ARBA00023136"/>
    </source>
</evidence>
<dbReference type="SMART" id="SM00382">
    <property type="entry name" value="AAA"/>
    <property type="match status" value="1"/>
</dbReference>
<dbReference type="PANTHER" id="PTHR48040:SF60">
    <property type="entry name" value="ABC TRANSPORTER DOMAIN-CONTAINING PROTEIN"/>
    <property type="match status" value="1"/>
</dbReference>
<protein>
    <submittedName>
        <fullName evidence="12">ABC transporter G family member 39</fullName>
    </submittedName>
</protein>
<evidence type="ECO:0000256" key="3">
    <source>
        <dbReference type="ARBA" id="ARBA00022448"/>
    </source>
</evidence>
<dbReference type="Pfam" id="PF19055">
    <property type="entry name" value="ABC2_membrane_7"/>
    <property type="match status" value="1"/>
</dbReference>
<dbReference type="Pfam" id="PF08370">
    <property type="entry name" value="PDR_assoc"/>
    <property type="match status" value="1"/>
</dbReference>
<dbReference type="SUPFAM" id="SSF52540">
    <property type="entry name" value="P-loop containing nucleoside triphosphate hydrolases"/>
    <property type="match status" value="1"/>
</dbReference>
<evidence type="ECO:0000256" key="4">
    <source>
        <dbReference type="ARBA" id="ARBA00022692"/>
    </source>
</evidence>
<dbReference type="InterPro" id="IPR013525">
    <property type="entry name" value="ABC2_TM"/>
</dbReference>
<reference evidence="13" key="1">
    <citation type="submission" date="2024-07" db="EMBL/GenBank/DDBJ databases">
        <title>Two chromosome-level genome assemblies of Korean endemic species Abeliophyllum distichum and Forsythia ovata (Oleaceae).</title>
        <authorList>
            <person name="Jang H."/>
        </authorList>
    </citation>
    <scope>NUCLEOTIDE SEQUENCE [LARGE SCALE GENOMIC DNA]</scope>
</reference>
<organism evidence="12 13">
    <name type="scientific">Forsythia ovata</name>
    <dbReference type="NCBI Taxonomy" id="205694"/>
    <lineage>
        <taxon>Eukaryota</taxon>
        <taxon>Viridiplantae</taxon>
        <taxon>Streptophyta</taxon>
        <taxon>Embryophyta</taxon>
        <taxon>Tracheophyta</taxon>
        <taxon>Spermatophyta</taxon>
        <taxon>Magnoliopsida</taxon>
        <taxon>eudicotyledons</taxon>
        <taxon>Gunneridae</taxon>
        <taxon>Pentapetalae</taxon>
        <taxon>asterids</taxon>
        <taxon>lamiids</taxon>
        <taxon>Lamiales</taxon>
        <taxon>Oleaceae</taxon>
        <taxon>Forsythieae</taxon>
        <taxon>Forsythia</taxon>
    </lineage>
</organism>
<feature type="transmembrane region" description="Helical" evidence="10">
    <location>
        <begin position="52"/>
        <end position="74"/>
    </location>
</feature>
<keyword evidence="4 10" id="KW-0812">Transmembrane</keyword>
<dbReference type="Gene3D" id="3.40.50.300">
    <property type="entry name" value="P-loop containing nucleotide triphosphate hydrolases"/>
    <property type="match status" value="1"/>
</dbReference>
<evidence type="ECO:0000256" key="2">
    <source>
        <dbReference type="ARBA" id="ARBA00006012"/>
    </source>
</evidence>
<dbReference type="GO" id="GO:0005524">
    <property type="term" value="F:ATP binding"/>
    <property type="evidence" value="ECO:0007669"/>
    <property type="project" value="UniProtKB-KW"/>
</dbReference>